<evidence type="ECO:0000313" key="6">
    <source>
        <dbReference type="EMBL" id="KAE9982466.1"/>
    </source>
</evidence>
<dbReference type="GO" id="GO:0052689">
    <property type="term" value="F:carboxylic ester hydrolase activity"/>
    <property type="evidence" value="ECO:0007669"/>
    <property type="project" value="TreeGrafter"/>
</dbReference>
<evidence type="ECO:0000259" key="4">
    <source>
        <dbReference type="Pfam" id="PF03959"/>
    </source>
</evidence>
<protein>
    <recommendedName>
        <fullName evidence="8">Alpha/beta-hydrolase</fullName>
    </recommendedName>
</protein>
<evidence type="ECO:0000256" key="1">
    <source>
        <dbReference type="ARBA" id="ARBA00005964"/>
    </source>
</evidence>
<dbReference type="PROSITE" id="PS00122">
    <property type="entry name" value="CARBOXYLESTERASE_B_1"/>
    <property type="match status" value="1"/>
</dbReference>
<dbReference type="EMBL" id="WNWS01000075">
    <property type="protein sequence ID" value="KAE9982466.1"/>
    <property type="molecule type" value="Genomic_DNA"/>
</dbReference>
<comment type="caution">
    <text evidence="6">The sequence shown here is derived from an EMBL/GenBank/DDBJ whole genome shotgun (WGS) entry which is preliminary data.</text>
</comment>
<keyword evidence="2" id="KW-0378">Hydrolase</keyword>
<proteinExistence type="inferred from homology"/>
<dbReference type="PROSITE" id="PS00941">
    <property type="entry name" value="CARBOXYLESTERASE_B_2"/>
    <property type="match status" value="1"/>
</dbReference>
<comment type="similarity">
    <text evidence="1">Belongs to the type-B carboxylesterase/lipase family.</text>
</comment>
<organism evidence="6 7">
    <name type="scientific">Venturia inaequalis</name>
    <name type="common">Apple scab fungus</name>
    <dbReference type="NCBI Taxonomy" id="5025"/>
    <lineage>
        <taxon>Eukaryota</taxon>
        <taxon>Fungi</taxon>
        <taxon>Dikarya</taxon>
        <taxon>Ascomycota</taxon>
        <taxon>Pezizomycotina</taxon>
        <taxon>Dothideomycetes</taxon>
        <taxon>Pleosporomycetidae</taxon>
        <taxon>Venturiales</taxon>
        <taxon>Venturiaceae</taxon>
        <taxon>Venturia</taxon>
    </lineage>
</organism>
<dbReference type="InterPro" id="IPR036291">
    <property type="entry name" value="NAD(P)-bd_dom_sf"/>
</dbReference>
<gene>
    <name evidence="6" type="ORF">EG328_010856</name>
</gene>
<dbReference type="SUPFAM" id="SSF53474">
    <property type="entry name" value="alpha/beta-Hydrolases"/>
    <property type="match status" value="2"/>
</dbReference>
<dbReference type="SUPFAM" id="SSF51735">
    <property type="entry name" value="NAD(P)-binding Rossmann-fold domains"/>
    <property type="match status" value="1"/>
</dbReference>
<dbReference type="PANTHER" id="PTHR43918:SF4">
    <property type="entry name" value="CARBOXYLIC ESTER HYDROLASE"/>
    <property type="match status" value="1"/>
</dbReference>
<dbReference type="Pfam" id="PF00135">
    <property type="entry name" value="COesterase"/>
    <property type="match status" value="1"/>
</dbReference>
<dbReference type="InterPro" id="IPR019819">
    <property type="entry name" value="Carboxylesterase_B_CS"/>
</dbReference>
<name>A0A8H3Z7L6_VENIN</name>
<evidence type="ECO:0000313" key="7">
    <source>
        <dbReference type="Proteomes" id="UP000447873"/>
    </source>
</evidence>
<evidence type="ECO:0000259" key="5">
    <source>
        <dbReference type="Pfam" id="PF13460"/>
    </source>
</evidence>
<dbReference type="Pfam" id="PF13460">
    <property type="entry name" value="NAD_binding_10"/>
    <property type="match status" value="1"/>
</dbReference>
<dbReference type="Gene3D" id="3.40.50.720">
    <property type="entry name" value="NAD(P)-binding Rossmann-like Domain"/>
    <property type="match status" value="1"/>
</dbReference>
<dbReference type="Proteomes" id="UP000447873">
    <property type="component" value="Unassembled WGS sequence"/>
</dbReference>
<dbReference type="Gene3D" id="3.40.50.1820">
    <property type="entry name" value="alpha/beta hydrolase"/>
    <property type="match status" value="2"/>
</dbReference>
<dbReference type="InterPro" id="IPR016040">
    <property type="entry name" value="NAD(P)-bd_dom"/>
</dbReference>
<evidence type="ECO:0000256" key="2">
    <source>
        <dbReference type="ARBA" id="ARBA00022801"/>
    </source>
</evidence>
<dbReference type="AlphaFoldDB" id="A0A8H3Z7L6"/>
<dbReference type="InterPro" id="IPR029058">
    <property type="entry name" value="AB_hydrolase_fold"/>
</dbReference>
<dbReference type="InterPro" id="IPR002018">
    <property type="entry name" value="CarbesteraseB"/>
</dbReference>
<evidence type="ECO:0000259" key="3">
    <source>
        <dbReference type="Pfam" id="PF00135"/>
    </source>
</evidence>
<evidence type="ECO:0008006" key="8">
    <source>
        <dbReference type="Google" id="ProtNLM"/>
    </source>
</evidence>
<reference evidence="6 7" key="1">
    <citation type="submission" date="2018-12" db="EMBL/GenBank/DDBJ databases">
        <title>Venturia inaequalis Genome Resource.</title>
        <authorList>
            <person name="Lichtner F.J."/>
        </authorList>
    </citation>
    <scope>NUCLEOTIDE SEQUENCE [LARGE SCALE GENOMIC DNA]</scope>
    <source>
        <strain evidence="6 7">120213</strain>
    </source>
</reference>
<accession>A0A8H3Z7L6</accession>
<dbReference type="InterPro" id="IPR005645">
    <property type="entry name" value="FSH-like_dom"/>
</dbReference>
<feature type="domain" description="Serine hydrolase" evidence="4">
    <location>
        <begin position="1"/>
        <end position="213"/>
    </location>
</feature>
<feature type="domain" description="NAD(P)-binding" evidence="5">
    <location>
        <begin position="812"/>
        <end position="1007"/>
    </location>
</feature>
<dbReference type="InterPro" id="IPR050654">
    <property type="entry name" value="AChE-related_enzymes"/>
</dbReference>
<sequence>MARPPRIACFHGGGSNKEIFEIQCNQLESELISEFEFHFFNGPFVRDAGPGVLPAFEGYEPFHNWLKVADDGTYLLPDGSGYDESGRDGIARVKTLMKESGGEWVGALGFSQGSRVVAGLLLDQQRCVEQGNPEESLHLKFGVLCNGGKEPMAKVAEDPAKERIRIPTLHVHGLRDQYLQYGREQYATYFDPETAKLHEIDYHHAMPWKPAEVQALAGEIKKLYQRSPATLLHKVVRRWIKSGLWSKLLPPSNGQEIIELFIFIFIRFKTVHSFKVIMAAFNSAKVFALALLAIFPVLAAPATLSPAVTSPPGPTVTIASGVVVGKTTTISNQPSVTAQAKAYLGVPFAQSPPLRFSPPVAAAAWSSPIQAQALKPSCIGQLQDTNDTSALTNPIDGPIIPESEDCLYLNVYTPANATAGSNKPVMFWLFGQGNLQYGSGSLQVYDGTSLAVTQDVVVVTINYRTNIFGFSSSPEVPFGSQNSGFLDQRFALQWVQKNIAQFGGDPAKVMIFGESAGGESVKQLLASPPSPLPFHSAIMESQQTFLIGDGKANYLNVLAHFGCTTIQCLRQVSAADIKNYTLTAGLMFPPAAGDGTFVKDIRSSISSGKFAKVPIMMGTNLNEARLFLGAVGLTNDGSTIVNSVLSLFGLNSTAAQQNILSKYAADVINNDIVLADRIITDATYTCTTSSIATFLGSFGYTVWRYRYNPSFPSTNVFPNSGAYHTSEIPEVFGTYPLSDQYGTVTQQQIQLSAFMQGAWAKMARNPSQGPGWPKIGSNFGFELGDLGLGSSSGVTVVATFNADYACAAYLVLQDLIGLSWTVHSIIRSSSQSASLQSLGAHPIVQSIEDSSVSDLATTIRNVNPSVVIWSAGAGGGDPSRTDTVDRKGAIKSMDATAEAGVSRYIIVSALDVRDRESKPIPEWYNDDDKARSDRVWGVIGAYMKAKLDADTELVRGNEKRKLKYTIVRPGQLTEDDGKGTVIAGKIHLGAPIAREDVARTVVECIKNDGTIGLAFDVVGGDEDIWKAVEGVVSGKQDTFEGYH</sequence>
<dbReference type="InterPro" id="IPR019826">
    <property type="entry name" value="Carboxylesterase_B_AS"/>
</dbReference>
<dbReference type="Pfam" id="PF03959">
    <property type="entry name" value="FSH1"/>
    <property type="match status" value="1"/>
</dbReference>
<feature type="domain" description="Carboxylesterase type B" evidence="3">
    <location>
        <begin position="314"/>
        <end position="775"/>
    </location>
</feature>
<dbReference type="PANTHER" id="PTHR43918">
    <property type="entry name" value="ACETYLCHOLINESTERASE"/>
    <property type="match status" value="1"/>
</dbReference>